<gene>
    <name evidence="2" type="ORF">F2Z29_14645</name>
</gene>
<dbReference type="PANTHER" id="PTHR12526">
    <property type="entry name" value="GLYCOSYLTRANSFERASE"/>
    <property type="match status" value="1"/>
</dbReference>
<organism evidence="2 3">
    <name type="scientific">Bacteroides fragilis</name>
    <dbReference type="NCBI Taxonomy" id="817"/>
    <lineage>
        <taxon>Bacteria</taxon>
        <taxon>Pseudomonadati</taxon>
        <taxon>Bacteroidota</taxon>
        <taxon>Bacteroidia</taxon>
        <taxon>Bacteroidales</taxon>
        <taxon>Bacteroidaceae</taxon>
        <taxon>Bacteroides</taxon>
    </lineage>
</organism>
<dbReference type="EMBL" id="VWAW01000012">
    <property type="protein sequence ID" value="KAA5172306.1"/>
    <property type="molecule type" value="Genomic_DNA"/>
</dbReference>
<dbReference type="GO" id="GO:0016740">
    <property type="term" value="F:transferase activity"/>
    <property type="evidence" value="ECO:0007669"/>
    <property type="project" value="UniProtKB-KW"/>
</dbReference>
<name>A0A642KMN4_BACFG</name>
<evidence type="ECO:0000259" key="1">
    <source>
        <dbReference type="Pfam" id="PF00534"/>
    </source>
</evidence>
<comment type="caution">
    <text evidence="2">The sequence shown here is derived from an EMBL/GenBank/DDBJ whole genome shotgun (WGS) entry which is preliminary data.</text>
</comment>
<dbReference type="SUPFAM" id="SSF53756">
    <property type="entry name" value="UDP-Glycosyltransferase/glycogen phosphorylase"/>
    <property type="match status" value="1"/>
</dbReference>
<dbReference type="InterPro" id="IPR001296">
    <property type="entry name" value="Glyco_trans_1"/>
</dbReference>
<dbReference type="AlphaFoldDB" id="A0A642KMN4"/>
<reference evidence="2 3" key="1">
    <citation type="journal article" date="2019" name="Nat. Med.">
        <title>A library of human gut bacterial isolates paired with longitudinal multiomics data enables mechanistic microbiome research.</title>
        <authorList>
            <person name="Poyet M."/>
            <person name="Groussin M."/>
            <person name="Gibbons S.M."/>
            <person name="Avila-Pacheco J."/>
            <person name="Jiang X."/>
            <person name="Kearney S.M."/>
            <person name="Perrotta A.R."/>
            <person name="Berdy B."/>
            <person name="Zhao S."/>
            <person name="Lieberman T.D."/>
            <person name="Swanson P.K."/>
            <person name="Smith M."/>
            <person name="Roesemann S."/>
            <person name="Alexander J.E."/>
            <person name="Rich S.A."/>
            <person name="Livny J."/>
            <person name="Vlamakis H."/>
            <person name="Clish C."/>
            <person name="Bullock K."/>
            <person name="Deik A."/>
            <person name="Scott J."/>
            <person name="Pierce K.A."/>
            <person name="Xavier R.J."/>
            <person name="Alm E.J."/>
        </authorList>
    </citation>
    <scope>NUCLEOTIDE SEQUENCE [LARGE SCALE GENOMIC DNA]</scope>
    <source>
        <strain evidence="2 3">BIOML-A7</strain>
    </source>
</reference>
<keyword evidence="2" id="KW-0808">Transferase</keyword>
<evidence type="ECO:0000313" key="3">
    <source>
        <dbReference type="Proteomes" id="UP000436803"/>
    </source>
</evidence>
<evidence type="ECO:0000313" key="2">
    <source>
        <dbReference type="EMBL" id="KAA5172306.1"/>
    </source>
</evidence>
<sequence>MDSILLVDTSYPINTRNVRFLASFRNNFKDVHCVTWNRDARIVATKDEWMAIYSKKSEYGKPILKMMNLLGYYCFLFKYNRCNHPRILVASHWDTLVLCALLKSRNQILIYENLDIPTSSYRIVRVILKWIENLALLRTDVITFASRFYLDLYSSFKGEKFVIENKLLTKVENKVVSRDVLCTKKLRISYIGNIRYLDILCNLIDAVGGEEDIDLQIHGDGPDFKNILERSQSYNNVHLTGRYDYSNISLLYEKSDVVWAAYPSEDYNVKYAISNKFHESIAYGVPCIFSDNTKLSEYVEIHNLGYIVNPYNVSDIKSLLLELFKDKESYMKKCKSLVLLKSQEKDWEDELKPFIRYLSSIMRT</sequence>
<feature type="domain" description="Glycosyl transferase family 1" evidence="1">
    <location>
        <begin position="184"/>
        <end position="331"/>
    </location>
</feature>
<dbReference type="Pfam" id="PF00534">
    <property type="entry name" value="Glycos_transf_1"/>
    <property type="match status" value="1"/>
</dbReference>
<dbReference type="Gene3D" id="3.40.50.2000">
    <property type="entry name" value="Glycogen Phosphorylase B"/>
    <property type="match status" value="1"/>
</dbReference>
<dbReference type="PANTHER" id="PTHR12526:SF630">
    <property type="entry name" value="GLYCOSYLTRANSFERASE"/>
    <property type="match status" value="1"/>
</dbReference>
<dbReference type="Proteomes" id="UP000436803">
    <property type="component" value="Unassembled WGS sequence"/>
</dbReference>
<protein>
    <submittedName>
        <fullName evidence="2">Glycosyltransferase family 4 protein</fullName>
    </submittedName>
</protein>
<proteinExistence type="predicted"/>
<accession>A0A642KMN4</accession>